<evidence type="ECO:0000259" key="9">
    <source>
        <dbReference type="SMART" id="SM01035"/>
    </source>
</evidence>
<accession>A0ABQ7S841</accession>
<keyword evidence="4 7" id="KW-0853">WD repeat</keyword>
<evidence type="ECO:0000256" key="1">
    <source>
        <dbReference type="ARBA" id="ARBA00004604"/>
    </source>
</evidence>
<comment type="caution">
    <text evidence="10">The sequence shown here is derived from an EMBL/GenBank/DDBJ whole genome shotgun (WGS) entry which is preliminary data.</text>
</comment>
<dbReference type="HAMAP" id="MF_03027">
    <property type="entry name" value="BOP1"/>
    <property type="match status" value="1"/>
</dbReference>
<gene>
    <name evidence="10" type="primary">bop1-b</name>
    <name evidence="10" type="ORF">GZH46_01864</name>
</gene>
<evidence type="ECO:0000256" key="5">
    <source>
        <dbReference type="ARBA" id="ARBA00022737"/>
    </source>
</evidence>
<feature type="non-terminal residue" evidence="10">
    <location>
        <position position="1"/>
    </location>
</feature>
<evidence type="ECO:0000256" key="2">
    <source>
        <dbReference type="ARBA" id="ARBA00022517"/>
    </source>
</evidence>
<feature type="region of interest" description="Disordered" evidence="8">
    <location>
        <begin position="1"/>
        <end position="37"/>
    </location>
</feature>
<dbReference type="InterPro" id="IPR036322">
    <property type="entry name" value="WD40_repeat_dom_sf"/>
</dbReference>
<dbReference type="PROSITE" id="PS50294">
    <property type="entry name" value="WD_REPEATS_REGION"/>
    <property type="match status" value="1"/>
</dbReference>
<protein>
    <submittedName>
        <fullName evidence="10">Ribosome biogenesis protein bop1-B</fullName>
    </submittedName>
</protein>
<evidence type="ECO:0000256" key="6">
    <source>
        <dbReference type="ARBA" id="ARBA00023242"/>
    </source>
</evidence>
<dbReference type="SMART" id="SM00320">
    <property type="entry name" value="WD40"/>
    <property type="match status" value="5"/>
</dbReference>
<evidence type="ECO:0000256" key="8">
    <source>
        <dbReference type="SAM" id="MobiDB-lite"/>
    </source>
</evidence>
<keyword evidence="11" id="KW-1185">Reference proteome</keyword>
<dbReference type="PROSITE" id="PS00678">
    <property type="entry name" value="WD_REPEATS_1"/>
    <property type="match status" value="1"/>
</dbReference>
<dbReference type="InterPro" id="IPR019775">
    <property type="entry name" value="WD40_repeat_CS"/>
</dbReference>
<dbReference type="Pfam" id="PF00400">
    <property type="entry name" value="WD40"/>
    <property type="match status" value="3"/>
</dbReference>
<feature type="region of interest" description="Disordered" evidence="8">
    <location>
        <begin position="198"/>
        <end position="223"/>
    </location>
</feature>
<keyword evidence="2" id="KW-0690">Ribosome biogenesis</keyword>
<keyword evidence="5" id="KW-0677">Repeat</keyword>
<dbReference type="SUPFAM" id="SSF50978">
    <property type="entry name" value="WD40 repeat-like"/>
    <property type="match status" value="1"/>
</dbReference>
<evidence type="ECO:0000313" key="10">
    <source>
        <dbReference type="EMBL" id="KAG9509609.1"/>
    </source>
</evidence>
<dbReference type="InterPro" id="IPR001680">
    <property type="entry name" value="WD40_rpt"/>
</dbReference>
<dbReference type="PROSITE" id="PS50082">
    <property type="entry name" value="WD_REPEATS_2"/>
    <property type="match status" value="1"/>
</dbReference>
<proteinExistence type="inferred from homology"/>
<dbReference type="PANTHER" id="PTHR17605:SF0">
    <property type="entry name" value="RIBOSOME BIOGENESIS PROTEIN BOP1"/>
    <property type="match status" value="1"/>
</dbReference>
<dbReference type="EMBL" id="JAIFTH010000401">
    <property type="protein sequence ID" value="KAG9509609.1"/>
    <property type="molecule type" value="Genomic_DNA"/>
</dbReference>
<organism evidence="10 11">
    <name type="scientific">Fragariocoptes setiger</name>
    <dbReference type="NCBI Taxonomy" id="1670756"/>
    <lineage>
        <taxon>Eukaryota</taxon>
        <taxon>Metazoa</taxon>
        <taxon>Ecdysozoa</taxon>
        <taxon>Arthropoda</taxon>
        <taxon>Chelicerata</taxon>
        <taxon>Arachnida</taxon>
        <taxon>Acari</taxon>
        <taxon>Acariformes</taxon>
        <taxon>Trombidiformes</taxon>
        <taxon>Prostigmata</taxon>
        <taxon>Eupodina</taxon>
        <taxon>Eriophyoidea</taxon>
        <taxon>Phytoptidae</taxon>
        <taxon>Fragariocoptes</taxon>
    </lineage>
</organism>
<feature type="domain" description="BOP1 N-terminal" evidence="9">
    <location>
        <begin position="48"/>
        <end position="309"/>
    </location>
</feature>
<dbReference type="InterPro" id="IPR015943">
    <property type="entry name" value="WD40/YVTN_repeat-like_dom_sf"/>
</dbReference>
<dbReference type="InterPro" id="IPR012953">
    <property type="entry name" value="BOP1_N_dom"/>
</dbReference>
<dbReference type="Proteomes" id="UP000825002">
    <property type="component" value="Unassembled WGS sequence"/>
</dbReference>
<keyword evidence="6" id="KW-0539">Nucleus</keyword>
<reference evidence="10 11" key="1">
    <citation type="submission" date="2020-10" db="EMBL/GenBank/DDBJ databases">
        <authorList>
            <person name="Klimov P.B."/>
            <person name="Dyachkov S.M."/>
            <person name="Chetverikov P.E."/>
        </authorList>
    </citation>
    <scope>NUCLEOTIDE SEQUENCE [LARGE SCALE GENOMIC DNA]</scope>
    <source>
        <strain evidence="10">BMOC 18-1129-001#AD2665</strain>
        <tissue evidence="10">Entire mites</tissue>
    </source>
</reference>
<feature type="repeat" description="WD" evidence="7">
    <location>
        <begin position="316"/>
        <end position="357"/>
    </location>
</feature>
<dbReference type="Pfam" id="PF08145">
    <property type="entry name" value="BOP1NT"/>
    <property type="match status" value="1"/>
</dbReference>
<keyword evidence="3" id="KW-0698">rRNA processing</keyword>
<name>A0ABQ7S841_9ACAR</name>
<sequence>MKASKRNLSESNSSTTSDESEGESQFATDTSDEDDVQNTVGDIDIEWYKDHDHIGYDRDGNKIMKPKDSMGGAIDDFLAQCDDPNYFRTVCDKLTGQRVVLSDNEVDLINRIRSSEYPDPEYDPYAPWVDYFSSEVSLHPVQNRPEPKAAFIPSLSEKRAITKLVRLIKSGKADFVKPKAKIEPFKFTYDLWHKGNDSNNRRHRGHIAVPKQGPPGHAESYNPPPEYLITSDDVKKWESMTEEERDTFFLPERFSNIRSIPFYKHTIRERFERCIELYLCPRQRKRRANVDPESLIPKLPKPADLQPFPSAQAIVYKGHQDIVRSISVEPRGQFMVSGSDDKTAKIWEITTGRCWKTIEFDDRVNRVAWCPNTRLCLIAITLGKHVIIVNPNVGDPEISSETDSMFTSFDETNNEKQEEIHWRSIVKWLSIAQGSEEWSSGYRLKLEHSHEIEQITWHGKGDYFAVVMPQARNTSVAINQLTKRKSQLPFRRSKMTYQRVEFHPKKAQLFAADDKVVTIYNLLTQETIKKLTTGHKSTSCIAIHPKGDNLLLGSYEPRLTWFDTDLSTKPYKIMRYHKGGIRSVCYHKCYPLFASASDDGHVIISHGMVYDDLLQNALIVPLKMLHGHEHSETLAVSDCIFHPSHPWLFSCGADGTIRLFN</sequence>
<dbReference type="SMART" id="SM01035">
    <property type="entry name" value="BOP1NT"/>
    <property type="match status" value="1"/>
</dbReference>
<dbReference type="InterPro" id="IPR028598">
    <property type="entry name" value="BOP1/Erb1"/>
</dbReference>
<evidence type="ECO:0000313" key="11">
    <source>
        <dbReference type="Proteomes" id="UP000825002"/>
    </source>
</evidence>
<evidence type="ECO:0000256" key="3">
    <source>
        <dbReference type="ARBA" id="ARBA00022552"/>
    </source>
</evidence>
<evidence type="ECO:0000256" key="4">
    <source>
        <dbReference type="ARBA" id="ARBA00022574"/>
    </source>
</evidence>
<dbReference type="Gene3D" id="2.130.10.10">
    <property type="entry name" value="YVTN repeat-like/Quinoprotein amine dehydrogenase"/>
    <property type="match status" value="1"/>
</dbReference>
<dbReference type="PANTHER" id="PTHR17605">
    <property type="entry name" value="RIBOSOME BIOGENESIS PROTEIN BOP1 BLOCK OF PROLIFERATION 1 PROTEIN"/>
    <property type="match status" value="1"/>
</dbReference>
<comment type="subcellular location">
    <subcellularLocation>
        <location evidence="1">Nucleus</location>
        <location evidence="1">Nucleolus</location>
    </subcellularLocation>
</comment>
<evidence type="ECO:0000256" key="7">
    <source>
        <dbReference type="PROSITE-ProRule" id="PRU00221"/>
    </source>
</evidence>